<name>A0A133ZYV0_9FIRM</name>
<dbReference type="RefSeq" id="WP_060930370.1">
    <property type="nucleotide sequence ID" value="NZ_KQ959775.1"/>
</dbReference>
<comment type="caution">
    <text evidence="1">The sequence shown here is derived from an EMBL/GenBank/DDBJ whole genome shotgun (WGS) entry which is preliminary data.</text>
</comment>
<dbReference type="STRING" id="467210.HMPREF1866_00403"/>
<evidence type="ECO:0008006" key="3">
    <source>
        <dbReference type="Google" id="ProtNLM"/>
    </source>
</evidence>
<protein>
    <recommendedName>
        <fullName evidence="3">Phage Tail Protein X</fullName>
    </recommendedName>
</protein>
<sequence length="76" mass="8884">MRRYITVQGQTWDQIAYELYGNEYICDKIMDLNRDKLDYFVFPAGVELIVPDKEFAISETVPSDYPAWRAMLNAKG</sequence>
<evidence type="ECO:0000313" key="1">
    <source>
        <dbReference type="EMBL" id="KXB60622.1"/>
    </source>
</evidence>
<proteinExistence type="predicted"/>
<dbReference type="InterPro" id="IPR008861">
    <property type="entry name" value="GpX-like"/>
</dbReference>
<dbReference type="OrthoDB" id="2941457at2"/>
<gene>
    <name evidence="1" type="ORF">HMPREF1866_00403</name>
</gene>
<keyword evidence="2" id="KW-1185">Reference proteome</keyword>
<accession>A0A133ZYV0</accession>
<reference evidence="2" key="1">
    <citation type="submission" date="2016-01" db="EMBL/GenBank/DDBJ databases">
        <authorList>
            <person name="Mitreva M."/>
            <person name="Pepin K.H."/>
            <person name="Mihindukulasuriya K.A."/>
            <person name="Fulton R."/>
            <person name="Fronick C."/>
            <person name="O'Laughlin M."/>
            <person name="Miner T."/>
            <person name="Herter B."/>
            <person name="Rosa B.A."/>
            <person name="Cordes M."/>
            <person name="Tomlinson C."/>
            <person name="Wollam A."/>
            <person name="Palsikar V.B."/>
            <person name="Mardis E.R."/>
            <person name="Wilson R.K."/>
        </authorList>
    </citation>
    <scope>NUCLEOTIDE SEQUENCE [LARGE SCALE GENOMIC DNA]</scope>
    <source>
        <strain evidence="2">DNF00896</strain>
    </source>
</reference>
<dbReference type="PATRIC" id="fig|467210.3.peg.398"/>
<organism evidence="1 2">
    <name type="scientific">Lachnoanaerobaculum saburreum</name>
    <dbReference type="NCBI Taxonomy" id="467210"/>
    <lineage>
        <taxon>Bacteria</taxon>
        <taxon>Bacillati</taxon>
        <taxon>Bacillota</taxon>
        <taxon>Clostridia</taxon>
        <taxon>Lachnospirales</taxon>
        <taxon>Lachnospiraceae</taxon>
        <taxon>Lachnoanaerobaculum</taxon>
    </lineage>
</organism>
<dbReference type="Pfam" id="PF05489">
    <property type="entry name" value="Phage_tail_X"/>
    <property type="match status" value="1"/>
</dbReference>
<dbReference type="EMBL" id="LSDA01000011">
    <property type="protein sequence ID" value="KXB60622.1"/>
    <property type="molecule type" value="Genomic_DNA"/>
</dbReference>
<evidence type="ECO:0000313" key="2">
    <source>
        <dbReference type="Proteomes" id="UP000070394"/>
    </source>
</evidence>
<dbReference type="AlphaFoldDB" id="A0A133ZYV0"/>
<dbReference type="Proteomes" id="UP000070394">
    <property type="component" value="Unassembled WGS sequence"/>
</dbReference>